<dbReference type="AlphaFoldDB" id="A0A9N9ISP4"/>
<feature type="non-terminal residue" evidence="1">
    <location>
        <position position="159"/>
    </location>
</feature>
<keyword evidence="2" id="KW-1185">Reference proteome</keyword>
<sequence length="159" mass="18261">MVAKNTFNNEKLKYSPGIPFTMTYKTRKQMLQDGWDKIFIRRTYDLLGEDKYPTSWNQSFAKSQIVPVMKLINGKDIRTVVAQDLASSFLDHVITFERLKRQTMFETGCGTGLVLNQNMVKLYEALDEKRQLGWKLGEGNGKAYDSKLEKYAAEAMTAL</sequence>
<reference evidence="1" key="1">
    <citation type="submission" date="2021-06" db="EMBL/GenBank/DDBJ databases">
        <authorList>
            <person name="Kallberg Y."/>
            <person name="Tangrot J."/>
            <person name="Rosling A."/>
        </authorList>
    </citation>
    <scope>NUCLEOTIDE SEQUENCE</scope>
    <source>
        <strain evidence="1">IN212</strain>
    </source>
</reference>
<evidence type="ECO:0000313" key="1">
    <source>
        <dbReference type="EMBL" id="CAG8745227.1"/>
    </source>
</evidence>
<name>A0A9N9ISP4_9GLOM</name>
<comment type="caution">
    <text evidence="1">The sequence shown here is derived from an EMBL/GenBank/DDBJ whole genome shotgun (WGS) entry which is preliminary data.</text>
</comment>
<gene>
    <name evidence="1" type="ORF">RFULGI_LOCUS13173</name>
</gene>
<accession>A0A9N9ISP4</accession>
<evidence type="ECO:0000313" key="2">
    <source>
        <dbReference type="Proteomes" id="UP000789396"/>
    </source>
</evidence>
<organism evidence="1 2">
    <name type="scientific">Racocetra fulgida</name>
    <dbReference type="NCBI Taxonomy" id="60492"/>
    <lineage>
        <taxon>Eukaryota</taxon>
        <taxon>Fungi</taxon>
        <taxon>Fungi incertae sedis</taxon>
        <taxon>Mucoromycota</taxon>
        <taxon>Glomeromycotina</taxon>
        <taxon>Glomeromycetes</taxon>
        <taxon>Diversisporales</taxon>
        <taxon>Gigasporaceae</taxon>
        <taxon>Racocetra</taxon>
    </lineage>
</organism>
<dbReference type="Proteomes" id="UP000789396">
    <property type="component" value="Unassembled WGS sequence"/>
</dbReference>
<dbReference type="EMBL" id="CAJVPZ010033801">
    <property type="protein sequence ID" value="CAG8745227.1"/>
    <property type="molecule type" value="Genomic_DNA"/>
</dbReference>
<dbReference type="OrthoDB" id="10556210at2759"/>
<proteinExistence type="predicted"/>
<protein>
    <submittedName>
        <fullName evidence="1">10144_t:CDS:1</fullName>
    </submittedName>
</protein>